<evidence type="ECO:0000259" key="3">
    <source>
        <dbReference type="PROSITE" id="PS50004"/>
    </source>
</evidence>
<accession>A0A5J4TZM4</accession>
<keyword evidence="1" id="KW-0479">Metal-binding</keyword>
<organism evidence="4 5">
    <name type="scientific">Streblomastix strix</name>
    <dbReference type="NCBI Taxonomy" id="222440"/>
    <lineage>
        <taxon>Eukaryota</taxon>
        <taxon>Metamonada</taxon>
        <taxon>Preaxostyla</taxon>
        <taxon>Oxymonadida</taxon>
        <taxon>Streblomastigidae</taxon>
        <taxon>Streblomastix</taxon>
    </lineage>
</organism>
<keyword evidence="2" id="KW-0106">Calcium</keyword>
<dbReference type="CDD" id="cd00030">
    <property type="entry name" value="C2"/>
    <property type="match status" value="1"/>
</dbReference>
<dbReference type="OrthoDB" id="67700at2759"/>
<dbReference type="InterPro" id="IPR035892">
    <property type="entry name" value="C2_domain_sf"/>
</dbReference>
<feature type="domain" description="C2" evidence="3">
    <location>
        <begin position="12"/>
        <end position="121"/>
    </location>
</feature>
<dbReference type="GO" id="GO:0016020">
    <property type="term" value="C:membrane"/>
    <property type="evidence" value="ECO:0007669"/>
    <property type="project" value="TreeGrafter"/>
</dbReference>
<evidence type="ECO:0000256" key="2">
    <source>
        <dbReference type="ARBA" id="ARBA00022837"/>
    </source>
</evidence>
<dbReference type="PROSITE" id="PS50004">
    <property type="entry name" value="C2"/>
    <property type="match status" value="1"/>
</dbReference>
<evidence type="ECO:0000313" key="5">
    <source>
        <dbReference type="Proteomes" id="UP000324800"/>
    </source>
</evidence>
<dbReference type="Pfam" id="PF00168">
    <property type="entry name" value="C2"/>
    <property type="match status" value="1"/>
</dbReference>
<evidence type="ECO:0000256" key="1">
    <source>
        <dbReference type="ARBA" id="ARBA00022723"/>
    </source>
</evidence>
<reference evidence="4 5" key="1">
    <citation type="submission" date="2019-03" db="EMBL/GenBank/DDBJ databases">
        <title>Single cell metagenomics reveals metabolic interactions within the superorganism composed of flagellate Streblomastix strix and complex community of Bacteroidetes bacteria on its surface.</title>
        <authorList>
            <person name="Treitli S.C."/>
            <person name="Kolisko M."/>
            <person name="Husnik F."/>
            <person name="Keeling P."/>
            <person name="Hampl V."/>
        </authorList>
    </citation>
    <scope>NUCLEOTIDE SEQUENCE [LARGE SCALE GENOMIC DNA]</scope>
    <source>
        <strain evidence="4">ST1C</strain>
    </source>
</reference>
<dbReference type="EMBL" id="SNRW01022909">
    <property type="protein sequence ID" value="KAA6363443.1"/>
    <property type="molecule type" value="Genomic_DNA"/>
</dbReference>
<dbReference type="GO" id="GO:0005509">
    <property type="term" value="F:calcium ion binding"/>
    <property type="evidence" value="ECO:0007669"/>
    <property type="project" value="TreeGrafter"/>
</dbReference>
<dbReference type="InterPro" id="IPR000008">
    <property type="entry name" value="C2_dom"/>
</dbReference>
<dbReference type="PANTHER" id="PTHR45911">
    <property type="entry name" value="C2 DOMAIN-CONTAINING PROTEIN"/>
    <property type="match status" value="1"/>
</dbReference>
<proteinExistence type="predicted"/>
<sequence>MKYEEEKRQFADKQELERNKKVADDGKNINGVVILSKIGVRKLPKMDVIGKIDPYVVFALGDSTKQTTVAKETHDYDYLNETYEIIYDPLKMQGNREMNVSVYDYDSVGSNDLIGSVNVDV</sequence>
<dbReference type="SUPFAM" id="SSF49562">
    <property type="entry name" value="C2 domain (Calcium/lipid-binding domain, CaLB)"/>
    <property type="match status" value="1"/>
</dbReference>
<protein>
    <recommendedName>
        <fullName evidence="3">C2 domain-containing protein</fullName>
    </recommendedName>
</protein>
<dbReference type="Proteomes" id="UP000324800">
    <property type="component" value="Unassembled WGS sequence"/>
</dbReference>
<dbReference type="AlphaFoldDB" id="A0A5J4TZM4"/>
<dbReference type="Gene3D" id="2.60.40.150">
    <property type="entry name" value="C2 domain"/>
    <property type="match status" value="1"/>
</dbReference>
<dbReference type="PANTHER" id="PTHR45911:SF4">
    <property type="entry name" value="MULTIPLE C2 AND TRANSMEMBRANE DOMAIN-CONTAINING PROTEIN"/>
    <property type="match status" value="1"/>
</dbReference>
<gene>
    <name evidence="4" type="ORF">EZS28_041030</name>
</gene>
<comment type="caution">
    <text evidence="4">The sequence shown here is derived from an EMBL/GenBank/DDBJ whole genome shotgun (WGS) entry which is preliminary data.</text>
</comment>
<evidence type="ECO:0000313" key="4">
    <source>
        <dbReference type="EMBL" id="KAA6363443.1"/>
    </source>
</evidence>
<name>A0A5J4TZM4_9EUKA</name>